<accession>A0AAQ3KZL3</accession>
<feature type="region of interest" description="Disordered" evidence="3">
    <location>
        <begin position="115"/>
        <end position="161"/>
    </location>
</feature>
<feature type="region of interest" description="Disordered" evidence="3">
    <location>
        <begin position="175"/>
        <end position="409"/>
    </location>
</feature>
<dbReference type="GO" id="GO:0003677">
    <property type="term" value="F:DNA binding"/>
    <property type="evidence" value="ECO:0007669"/>
    <property type="project" value="TreeGrafter"/>
</dbReference>
<feature type="compositionally biased region" description="Polar residues" evidence="3">
    <location>
        <begin position="374"/>
        <end position="388"/>
    </location>
</feature>
<dbReference type="AlphaFoldDB" id="A0AAQ3KZL3"/>
<feature type="compositionally biased region" description="Basic and acidic residues" evidence="3">
    <location>
        <begin position="42"/>
        <end position="65"/>
    </location>
</feature>
<proteinExistence type="inferred from homology"/>
<evidence type="ECO:0000256" key="1">
    <source>
        <dbReference type="ARBA" id="ARBA00006461"/>
    </source>
</evidence>
<organism evidence="4 5">
    <name type="scientific">Canna indica</name>
    <name type="common">Indian-shot</name>
    <dbReference type="NCBI Taxonomy" id="4628"/>
    <lineage>
        <taxon>Eukaryota</taxon>
        <taxon>Viridiplantae</taxon>
        <taxon>Streptophyta</taxon>
        <taxon>Embryophyta</taxon>
        <taxon>Tracheophyta</taxon>
        <taxon>Spermatophyta</taxon>
        <taxon>Magnoliopsida</taxon>
        <taxon>Liliopsida</taxon>
        <taxon>Zingiberales</taxon>
        <taxon>Cannaceae</taxon>
        <taxon>Canna</taxon>
    </lineage>
</organism>
<keyword evidence="5" id="KW-1185">Reference proteome</keyword>
<feature type="compositionally biased region" description="Basic and acidic residues" evidence="3">
    <location>
        <begin position="298"/>
        <end position="307"/>
    </location>
</feature>
<dbReference type="PANTHER" id="PTHR22691:SF8">
    <property type="entry name" value="PROTEIN SPT2 HOMOLOG"/>
    <property type="match status" value="1"/>
</dbReference>
<reference evidence="4 5" key="1">
    <citation type="submission" date="2023-10" db="EMBL/GenBank/DDBJ databases">
        <title>Chromosome-scale genome assembly provides insights into flower coloration mechanisms of Canna indica.</title>
        <authorList>
            <person name="Li C."/>
        </authorList>
    </citation>
    <scope>NUCLEOTIDE SEQUENCE [LARGE SCALE GENOMIC DNA]</scope>
    <source>
        <tissue evidence="4">Flower</tissue>
    </source>
</reference>
<feature type="compositionally biased region" description="Polar residues" evidence="3">
    <location>
        <begin position="188"/>
        <end position="209"/>
    </location>
</feature>
<dbReference type="Pfam" id="PF08243">
    <property type="entry name" value="SPT2"/>
    <property type="match status" value="1"/>
</dbReference>
<feature type="region of interest" description="Disordered" evidence="3">
    <location>
        <begin position="1"/>
        <end position="102"/>
    </location>
</feature>
<dbReference type="Proteomes" id="UP001327560">
    <property type="component" value="Chromosome 7"/>
</dbReference>
<keyword evidence="2" id="KW-0175">Coiled coil</keyword>
<comment type="similarity">
    <text evidence="1">Belongs to the SPT2 family.</text>
</comment>
<name>A0AAQ3KZL3_9LILI</name>
<sequence length="485" mass="55540">MFGSAQRKKSFHHRPEEYDEYEEDYDEYEEEASEHDEGEEPETPKPTKEEQDFLKLREELKDMIRKNLKKQTTNAIGHSQSQEKKRAPASGTFGSFFGPSQTVIASRVIEESKSIRETKHIMANMSNSAPKKRDTTSSGGTKSNHQHHQQPKVVKEYKNKAQTLKDMRDYSFLLSDDADLPTEKEQTTSRGPSASKSDGRPAQTTSKSKLSIGKPAKLPSIANGLKNTYSSKHHLQRKIGLANEALANRPRPALAEARKFSSTAVGNTSGKPLGSNTLQRKVPAQLAGVKRPPNKVVNDPRLKKDLSTAKPHSALQKRPTQLEQKRPAQLEQKRPAQLEQKRPAQLEQKRPIQLEQKRPTQRQDQVRKIVKQPIPSQKSQPSKQNLSRHNLDARPKKRPAGRDLSDEEDVDYRSLIRGMFRYNPNKYAGDDEDDSDMEVGFDMIQKEERISSKIARKEDEEQLRLIEEEEERERRMRMKKKQRRG</sequence>
<dbReference type="PANTHER" id="PTHR22691">
    <property type="entry name" value="YEAST SPT2-RELATED"/>
    <property type="match status" value="1"/>
</dbReference>
<feature type="compositionally biased region" description="Acidic residues" evidence="3">
    <location>
        <begin position="17"/>
        <end position="41"/>
    </location>
</feature>
<evidence type="ECO:0000256" key="3">
    <source>
        <dbReference type="SAM" id="MobiDB-lite"/>
    </source>
</evidence>
<feature type="compositionally biased region" description="Basic and acidic residues" evidence="3">
    <location>
        <begin position="323"/>
        <end position="358"/>
    </location>
</feature>
<dbReference type="EMBL" id="CP136896">
    <property type="protein sequence ID" value="WOL15311.1"/>
    <property type="molecule type" value="Genomic_DNA"/>
</dbReference>
<protein>
    <recommendedName>
        <fullName evidence="6">SPT2 chromatin protein</fullName>
    </recommendedName>
</protein>
<dbReference type="GO" id="GO:0006334">
    <property type="term" value="P:nucleosome assembly"/>
    <property type="evidence" value="ECO:0007669"/>
    <property type="project" value="TreeGrafter"/>
</dbReference>
<dbReference type="GO" id="GO:0005730">
    <property type="term" value="C:nucleolus"/>
    <property type="evidence" value="ECO:0007669"/>
    <property type="project" value="TreeGrafter"/>
</dbReference>
<evidence type="ECO:0000313" key="4">
    <source>
        <dbReference type="EMBL" id="WOL15311.1"/>
    </source>
</evidence>
<feature type="compositionally biased region" description="Basic and acidic residues" evidence="3">
    <location>
        <begin position="389"/>
        <end position="404"/>
    </location>
</feature>
<feature type="compositionally biased region" description="Polar residues" evidence="3">
    <location>
        <begin position="260"/>
        <end position="279"/>
    </location>
</feature>
<dbReference type="GO" id="GO:0042393">
    <property type="term" value="F:histone binding"/>
    <property type="evidence" value="ECO:0007669"/>
    <property type="project" value="TreeGrafter"/>
</dbReference>
<evidence type="ECO:0000313" key="5">
    <source>
        <dbReference type="Proteomes" id="UP001327560"/>
    </source>
</evidence>
<evidence type="ECO:0000256" key="2">
    <source>
        <dbReference type="ARBA" id="ARBA00023054"/>
    </source>
</evidence>
<feature type="compositionally biased region" description="Basic residues" evidence="3">
    <location>
        <begin position="1"/>
        <end position="12"/>
    </location>
</feature>
<evidence type="ECO:0008006" key="6">
    <source>
        <dbReference type="Google" id="ProtNLM"/>
    </source>
</evidence>
<dbReference type="InterPro" id="IPR013256">
    <property type="entry name" value="Chromatin_SPT2"/>
</dbReference>
<feature type="compositionally biased region" description="Polar residues" evidence="3">
    <location>
        <begin position="70"/>
        <end position="80"/>
    </location>
</feature>
<gene>
    <name evidence="4" type="ORF">Cni_G24092</name>
</gene>
<dbReference type="GO" id="GO:0006360">
    <property type="term" value="P:transcription by RNA polymerase I"/>
    <property type="evidence" value="ECO:0007669"/>
    <property type="project" value="TreeGrafter"/>
</dbReference>
<dbReference type="SMART" id="SM00784">
    <property type="entry name" value="SPT2"/>
    <property type="match status" value="1"/>
</dbReference>